<dbReference type="Proteomes" id="UP000178043">
    <property type="component" value="Unassembled WGS sequence"/>
</dbReference>
<keyword evidence="1" id="KW-0472">Membrane</keyword>
<gene>
    <name evidence="2" type="ORF">A2606_01105</name>
</gene>
<dbReference type="AlphaFoldDB" id="A0A1F8HVJ8"/>
<evidence type="ECO:0000256" key="1">
    <source>
        <dbReference type="SAM" id="Phobius"/>
    </source>
</evidence>
<feature type="transmembrane region" description="Helical" evidence="1">
    <location>
        <begin position="42"/>
        <end position="61"/>
    </location>
</feature>
<proteinExistence type="predicted"/>
<dbReference type="EMBL" id="MGLG01000006">
    <property type="protein sequence ID" value="OGN41593.1"/>
    <property type="molecule type" value="Genomic_DNA"/>
</dbReference>
<protein>
    <submittedName>
        <fullName evidence="2">Uncharacterized protein</fullName>
    </submittedName>
</protein>
<keyword evidence="1" id="KW-1133">Transmembrane helix</keyword>
<organism evidence="2 3">
    <name type="scientific">Candidatus Yanofskybacteria bacterium RIFOXYD1_FULL_42_10</name>
    <dbReference type="NCBI Taxonomy" id="1802718"/>
    <lineage>
        <taxon>Bacteria</taxon>
        <taxon>Candidatus Yanofskyibacteriota</taxon>
    </lineage>
</organism>
<accession>A0A1F8HVJ8</accession>
<evidence type="ECO:0000313" key="3">
    <source>
        <dbReference type="Proteomes" id="UP000178043"/>
    </source>
</evidence>
<reference evidence="2 3" key="1">
    <citation type="journal article" date="2016" name="Nat. Commun.">
        <title>Thousands of microbial genomes shed light on interconnected biogeochemical processes in an aquifer system.</title>
        <authorList>
            <person name="Anantharaman K."/>
            <person name="Brown C.T."/>
            <person name="Hug L.A."/>
            <person name="Sharon I."/>
            <person name="Castelle C.J."/>
            <person name="Probst A.J."/>
            <person name="Thomas B.C."/>
            <person name="Singh A."/>
            <person name="Wilkins M.J."/>
            <person name="Karaoz U."/>
            <person name="Brodie E.L."/>
            <person name="Williams K.H."/>
            <person name="Hubbard S.S."/>
            <person name="Banfield J.F."/>
        </authorList>
    </citation>
    <scope>NUCLEOTIDE SEQUENCE [LARGE SCALE GENOMIC DNA]</scope>
</reference>
<comment type="caution">
    <text evidence="2">The sequence shown here is derived from an EMBL/GenBank/DDBJ whole genome shotgun (WGS) entry which is preliminary data.</text>
</comment>
<evidence type="ECO:0000313" key="2">
    <source>
        <dbReference type="EMBL" id="OGN41593.1"/>
    </source>
</evidence>
<keyword evidence="1" id="KW-0812">Transmembrane</keyword>
<sequence length="243" mass="26782">MAIVDGPLAWIVSGKSKALQFRRVRDELKQGENIMARKNVPAIVSALGILTSIITALVSAVRKQGGTDTDIYRLATPEGESIIEKIAALIVQSGKPIEQLVENCYKVLVDYGQTLQRMIANGKYDYVNSDITSGNFPTTGNGKQEVVVELVHFGRDMASDAVLKEFEARGLCAATLPELLAFGTTHPEKQREFPIVALGSAWQYRDGDRGVPYLDRDGLGRRLSLGWDALRWDDICRFAAVRK</sequence>
<name>A0A1F8HVJ8_9BACT</name>